<protein>
    <submittedName>
        <fullName evidence="2">Uncharacterized protein</fullName>
    </submittedName>
</protein>
<evidence type="ECO:0000313" key="2">
    <source>
        <dbReference type="EMBL" id="KAL0568423.1"/>
    </source>
</evidence>
<feature type="compositionally biased region" description="Acidic residues" evidence="1">
    <location>
        <begin position="109"/>
        <end position="120"/>
    </location>
</feature>
<organism evidence="2 3">
    <name type="scientific">Marasmius crinis-equi</name>
    <dbReference type="NCBI Taxonomy" id="585013"/>
    <lineage>
        <taxon>Eukaryota</taxon>
        <taxon>Fungi</taxon>
        <taxon>Dikarya</taxon>
        <taxon>Basidiomycota</taxon>
        <taxon>Agaricomycotina</taxon>
        <taxon>Agaricomycetes</taxon>
        <taxon>Agaricomycetidae</taxon>
        <taxon>Agaricales</taxon>
        <taxon>Marasmiineae</taxon>
        <taxon>Marasmiaceae</taxon>
        <taxon>Marasmius</taxon>
    </lineage>
</organism>
<name>A0ABR3EZQ4_9AGAR</name>
<feature type="compositionally biased region" description="Polar residues" evidence="1">
    <location>
        <begin position="1"/>
        <end position="11"/>
    </location>
</feature>
<evidence type="ECO:0000256" key="1">
    <source>
        <dbReference type="SAM" id="MobiDB-lite"/>
    </source>
</evidence>
<feature type="compositionally biased region" description="Polar residues" evidence="1">
    <location>
        <begin position="64"/>
        <end position="76"/>
    </location>
</feature>
<feature type="region of interest" description="Disordered" evidence="1">
    <location>
        <begin position="1"/>
        <end position="120"/>
    </location>
</feature>
<keyword evidence="3" id="KW-1185">Reference proteome</keyword>
<feature type="non-terminal residue" evidence="2">
    <location>
        <position position="1"/>
    </location>
</feature>
<reference evidence="2 3" key="1">
    <citation type="submission" date="2024-02" db="EMBL/GenBank/DDBJ databases">
        <title>A draft genome for the cacao thread blight pathogen Marasmius crinis-equi.</title>
        <authorList>
            <person name="Cohen S.P."/>
            <person name="Baruah I.K."/>
            <person name="Amoako-Attah I."/>
            <person name="Bukari Y."/>
            <person name="Meinhardt L.W."/>
            <person name="Bailey B.A."/>
        </authorList>
    </citation>
    <scope>NUCLEOTIDE SEQUENCE [LARGE SCALE GENOMIC DNA]</scope>
    <source>
        <strain evidence="2 3">GH-76</strain>
    </source>
</reference>
<comment type="caution">
    <text evidence="2">The sequence shown here is derived from an EMBL/GenBank/DDBJ whole genome shotgun (WGS) entry which is preliminary data.</text>
</comment>
<dbReference type="EMBL" id="JBAHYK010001343">
    <property type="protein sequence ID" value="KAL0568423.1"/>
    <property type="molecule type" value="Genomic_DNA"/>
</dbReference>
<gene>
    <name evidence="2" type="ORF">V5O48_013558</name>
</gene>
<sequence>QNDNSGHSNSTNDERNLQVDLTGRSPDALQAPVTNVQTRSGTVNINNNINNSPNITFHQHVYNLPSSSTQNGQHSANHPRVAVGERENSGPDGRSPISGGSREAHDGAEPSDELSDNNSR</sequence>
<feature type="compositionally biased region" description="Low complexity" evidence="1">
    <location>
        <begin position="44"/>
        <end position="55"/>
    </location>
</feature>
<feature type="non-terminal residue" evidence="2">
    <location>
        <position position="120"/>
    </location>
</feature>
<evidence type="ECO:0000313" key="3">
    <source>
        <dbReference type="Proteomes" id="UP001465976"/>
    </source>
</evidence>
<accession>A0ABR3EZQ4</accession>
<dbReference type="Proteomes" id="UP001465976">
    <property type="component" value="Unassembled WGS sequence"/>
</dbReference>
<feature type="compositionally biased region" description="Polar residues" evidence="1">
    <location>
        <begin position="32"/>
        <end position="43"/>
    </location>
</feature>
<proteinExistence type="predicted"/>